<protein>
    <submittedName>
        <fullName evidence="5">Membrane fusion protein</fullName>
    </submittedName>
</protein>
<name>Q2LTH0_SYNAS</name>
<reference evidence="5 6" key="1">
    <citation type="journal article" date="2007" name="Proc. Natl. Acad. Sci. U.S.A.">
        <title>The genome of Syntrophus aciditrophicus: life at the thermodynamic limit of microbial growth.</title>
        <authorList>
            <person name="McInerney M.J."/>
            <person name="Rohlin L."/>
            <person name="Mouttaki H."/>
            <person name="Kim U."/>
            <person name="Krupp R.S."/>
            <person name="Rios-Hernandez L."/>
            <person name="Sieber J."/>
            <person name="Struchtemeyer C.G."/>
            <person name="Bhattacharyya A."/>
            <person name="Campbell J.W."/>
            <person name="Gunsalus R.P."/>
        </authorList>
    </citation>
    <scope>NUCLEOTIDE SEQUENCE [LARGE SCALE GENOMIC DNA]</scope>
    <source>
        <strain evidence="5 6">SB</strain>
    </source>
</reference>
<feature type="transmembrane region" description="Helical" evidence="3">
    <location>
        <begin position="20"/>
        <end position="38"/>
    </location>
</feature>
<dbReference type="Gene3D" id="2.40.50.100">
    <property type="match status" value="1"/>
</dbReference>
<dbReference type="Gene3D" id="2.40.420.20">
    <property type="match status" value="1"/>
</dbReference>
<dbReference type="KEGG" id="sat:SYN_00285"/>
<accession>Q2LTH0</accession>
<organism evidence="5 6">
    <name type="scientific">Syntrophus aciditrophicus (strain SB)</name>
    <dbReference type="NCBI Taxonomy" id="56780"/>
    <lineage>
        <taxon>Bacteria</taxon>
        <taxon>Pseudomonadati</taxon>
        <taxon>Thermodesulfobacteriota</taxon>
        <taxon>Syntrophia</taxon>
        <taxon>Syntrophales</taxon>
        <taxon>Syntrophaceae</taxon>
        <taxon>Syntrophus</taxon>
    </lineage>
</organism>
<dbReference type="EMBL" id="CP000252">
    <property type="protein sequence ID" value="ABC77380.1"/>
    <property type="molecule type" value="Genomic_DNA"/>
</dbReference>
<evidence type="ECO:0000313" key="6">
    <source>
        <dbReference type="Proteomes" id="UP000001933"/>
    </source>
</evidence>
<gene>
    <name evidence="5" type="ORF">SYN_00285</name>
</gene>
<evidence type="ECO:0000256" key="3">
    <source>
        <dbReference type="SAM" id="Phobius"/>
    </source>
</evidence>
<evidence type="ECO:0000259" key="4">
    <source>
        <dbReference type="Pfam" id="PF25989"/>
    </source>
</evidence>
<sequence>MSKFSKQGSECVKVQIRRRIIIALGGVIALLALVYGFWPKPVLVETAEAFRGPFRVTIEEEGKTRVKDRFICSAPVAGFLRRIELEAGDAVQKGGPLFVLEPLRSQVLDPRSRAEAQSAVSAAQAAVREAEERELSAKADADFTDRRYVRFKRLLAGGAVAKDQFDQAEAQAKQAKAAYLAAKATSAVARAELKRRRSVLAYSAARVGDHDQETVLVRAPKTGHVLKLYRESEGAVAMGEPIIEIGDPRDIEVRVELLSADAVKIGPGTPVVFQRWGGEALLTGKVKTIEPSGFTKISSLGVEEQRVLVIVDLTSDADVRSQLGDGYRLEASFTVWEGQNVLQIPASALFRMGDQWAVFTVEERRASRKHVDVGHRSGLHAEILSGISEGDVVITQPDDAIKDGTRVRARVPGT</sequence>
<dbReference type="AlphaFoldDB" id="Q2LTH0"/>
<dbReference type="InParanoid" id="Q2LTH0"/>
<dbReference type="HOGENOM" id="CLU_018816_14_5_7"/>
<dbReference type="Proteomes" id="UP000001933">
    <property type="component" value="Chromosome"/>
</dbReference>
<dbReference type="PANTHER" id="PTHR32347:SF29">
    <property type="entry name" value="UPF0194 MEMBRANE PROTEIN YBHG"/>
    <property type="match status" value="1"/>
</dbReference>
<keyword evidence="3" id="KW-0812">Transmembrane</keyword>
<dbReference type="InterPro" id="IPR058637">
    <property type="entry name" value="YknX-like_C"/>
</dbReference>
<dbReference type="GO" id="GO:0030313">
    <property type="term" value="C:cell envelope"/>
    <property type="evidence" value="ECO:0007669"/>
    <property type="project" value="UniProtKB-SubCell"/>
</dbReference>
<dbReference type="PANTHER" id="PTHR32347">
    <property type="entry name" value="EFFLUX SYSTEM COMPONENT YKNX-RELATED"/>
    <property type="match status" value="1"/>
</dbReference>
<dbReference type="SUPFAM" id="SSF111369">
    <property type="entry name" value="HlyD-like secretion proteins"/>
    <property type="match status" value="1"/>
</dbReference>
<keyword evidence="3" id="KW-0472">Membrane</keyword>
<evidence type="ECO:0000313" key="5">
    <source>
        <dbReference type="EMBL" id="ABC77380.1"/>
    </source>
</evidence>
<dbReference type="InterPro" id="IPR050465">
    <property type="entry name" value="UPF0194_transport"/>
</dbReference>
<dbReference type="Gene3D" id="1.10.287.470">
    <property type="entry name" value="Helix hairpin bin"/>
    <property type="match status" value="1"/>
</dbReference>
<keyword evidence="2" id="KW-0175">Coiled coil</keyword>
<proteinExistence type="predicted"/>
<keyword evidence="6" id="KW-1185">Reference proteome</keyword>
<evidence type="ECO:0000256" key="2">
    <source>
        <dbReference type="ARBA" id="ARBA00023054"/>
    </source>
</evidence>
<feature type="domain" description="YknX-like C-terminal permuted SH3-like" evidence="4">
    <location>
        <begin position="341"/>
        <end position="408"/>
    </location>
</feature>
<dbReference type="eggNOG" id="COG0845">
    <property type="taxonomic scope" value="Bacteria"/>
</dbReference>
<keyword evidence="3" id="KW-1133">Transmembrane helix</keyword>
<dbReference type="STRING" id="56780.SYN_00285"/>
<evidence type="ECO:0000256" key="1">
    <source>
        <dbReference type="ARBA" id="ARBA00004196"/>
    </source>
</evidence>
<comment type="subcellular location">
    <subcellularLocation>
        <location evidence="1">Cell envelope</location>
    </subcellularLocation>
</comment>
<dbReference type="Pfam" id="PF25989">
    <property type="entry name" value="YknX_C"/>
    <property type="match status" value="1"/>
</dbReference>